<protein>
    <submittedName>
        <fullName evidence="1">Uncharacterized protein</fullName>
    </submittedName>
</protein>
<dbReference type="AlphaFoldDB" id="A0A179D640"/>
<dbReference type="EMBL" id="LWLG01000001">
    <property type="protein sequence ID" value="OAQ21506.1"/>
    <property type="molecule type" value="Genomic_DNA"/>
</dbReference>
<evidence type="ECO:0000313" key="1">
    <source>
        <dbReference type="EMBL" id="OAQ21506.1"/>
    </source>
</evidence>
<gene>
    <name evidence="1" type="ORF">TDIS_0024</name>
</gene>
<dbReference type="Proteomes" id="UP000078390">
    <property type="component" value="Unassembled WGS sequence"/>
</dbReference>
<keyword evidence="2" id="KW-1185">Reference proteome</keyword>
<dbReference type="STRING" id="999894.TDIS_0024"/>
<dbReference type="RefSeq" id="WP_068668065.1">
    <property type="nucleotide sequence ID" value="NZ_LWLG01000001.1"/>
</dbReference>
<organism evidence="1 2">
    <name type="scientific">Thermosulfurimonas dismutans</name>
    <dbReference type="NCBI Taxonomy" id="999894"/>
    <lineage>
        <taxon>Bacteria</taxon>
        <taxon>Pseudomonadati</taxon>
        <taxon>Thermodesulfobacteriota</taxon>
        <taxon>Thermodesulfobacteria</taxon>
        <taxon>Thermodesulfobacteriales</taxon>
        <taxon>Thermodesulfobacteriaceae</taxon>
        <taxon>Thermosulfurimonas</taxon>
    </lineage>
</organism>
<sequence length="106" mass="12353">MKIFVLSRPESWESFREIVQVLPKDKSSYKLLVKGAGVTRCLRCEPTLFPYFHQFVLDGGRAYICRKSLKAFGIPENRPPDLFERVTDGQLWLRNLSEEGFEVEEL</sequence>
<evidence type="ECO:0000313" key="2">
    <source>
        <dbReference type="Proteomes" id="UP000078390"/>
    </source>
</evidence>
<name>A0A179D640_9BACT</name>
<proteinExistence type="predicted"/>
<comment type="caution">
    <text evidence="1">The sequence shown here is derived from an EMBL/GenBank/DDBJ whole genome shotgun (WGS) entry which is preliminary data.</text>
</comment>
<accession>A0A179D640</accession>
<dbReference type="OrthoDB" id="8098664at2"/>
<reference evidence="1 2" key="1">
    <citation type="submission" date="2016-04" db="EMBL/GenBank/DDBJ databases">
        <title>Genome analysis of Thermosulfurimonas dismutans, the first thermophilic sulfur-disproportionating bacterium of the phylum Thermodesulfobacteria.</title>
        <authorList>
            <person name="Mardanov A.V."/>
            <person name="Beletsky A.V."/>
            <person name="Kadnikov V.V."/>
            <person name="Slobodkin A.I."/>
            <person name="Ravin N.V."/>
        </authorList>
    </citation>
    <scope>NUCLEOTIDE SEQUENCE [LARGE SCALE GENOMIC DNA]</scope>
    <source>
        <strain evidence="1 2">S95</strain>
    </source>
</reference>